<feature type="transmembrane region" description="Helical" evidence="5">
    <location>
        <begin position="103"/>
        <end position="120"/>
    </location>
</feature>
<dbReference type="InterPro" id="IPR036259">
    <property type="entry name" value="MFS_trans_sf"/>
</dbReference>
<proteinExistence type="predicted"/>
<evidence type="ECO:0000256" key="5">
    <source>
        <dbReference type="SAM" id="Phobius"/>
    </source>
</evidence>
<keyword evidence="4 5" id="KW-0472">Membrane</keyword>
<evidence type="ECO:0000256" key="4">
    <source>
        <dbReference type="ARBA" id="ARBA00023136"/>
    </source>
</evidence>
<dbReference type="GO" id="GO:0022857">
    <property type="term" value="F:transmembrane transporter activity"/>
    <property type="evidence" value="ECO:0007669"/>
    <property type="project" value="InterPro"/>
</dbReference>
<feature type="transmembrane region" description="Helical" evidence="5">
    <location>
        <begin position="162"/>
        <end position="189"/>
    </location>
</feature>
<feature type="transmembrane region" description="Helical" evidence="5">
    <location>
        <begin position="73"/>
        <end position="91"/>
    </location>
</feature>
<dbReference type="Pfam" id="PF07690">
    <property type="entry name" value="MFS_1"/>
    <property type="match status" value="1"/>
</dbReference>
<name>A0A6A7C193_9PEZI</name>
<dbReference type="EMBL" id="MU005974">
    <property type="protein sequence ID" value="KAF2861163.1"/>
    <property type="molecule type" value="Genomic_DNA"/>
</dbReference>
<dbReference type="PANTHER" id="PTHR42718:SF23">
    <property type="entry name" value="MAJOR FACILITATOR SUPERFAMILY (MFS) PROFILE DOMAIN-CONTAINING PROTEIN"/>
    <property type="match status" value="1"/>
</dbReference>
<dbReference type="PANTHER" id="PTHR42718">
    <property type="entry name" value="MAJOR FACILITATOR SUPERFAMILY MULTIDRUG TRANSPORTER MFSC"/>
    <property type="match status" value="1"/>
</dbReference>
<feature type="transmembrane region" description="Helical" evidence="5">
    <location>
        <begin position="429"/>
        <end position="450"/>
    </location>
</feature>
<dbReference type="Proteomes" id="UP000799421">
    <property type="component" value="Unassembled WGS sequence"/>
</dbReference>
<comment type="subcellular location">
    <subcellularLocation>
        <location evidence="1">Membrane</location>
        <topology evidence="1">Multi-pass membrane protein</topology>
    </subcellularLocation>
</comment>
<dbReference type="PROSITE" id="PS50850">
    <property type="entry name" value="MFS"/>
    <property type="match status" value="1"/>
</dbReference>
<organism evidence="7 8">
    <name type="scientific">Piedraia hortae CBS 480.64</name>
    <dbReference type="NCBI Taxonomy" id="1314780"/>
    <lineage>
        <taxon>Eukaryota</taxon>
        <taxon>Fungi</taxon>
        <taxon>Dikarya</taxon>
        <taxon>Ascomycota</taxon>
        <taxon>Pezizomycotina</taxon>
        <taxon>Dothideomycetes</taxon>
        <taxon>Dothideomycetidae</taxon>
        <taxon>Capnodiales</taxon>
        <taxon>Piedraiaceae</taxon>
        <taxon>Piedraia</taxon>
    </lineage>
</organism>
<evidence type="ECO:0000259" key="6">
    <source>
        <dbReference type="PROSITE" id="PS50850"/>
    </source>
</evidence>
<evidence type="ECO:0000256" key="3">
    <source>
        <dbReference type="ARBA" id="ARBA00022989"/>
    </source>
</evidence>
<keyword evidence="8" id="KW-1185">Reference proteome</keyword>
<feature type="domain" description="Major facilitator superfamily (MFS) profile" evidence="6">
    <location>
        <begin position="37"/>
        <end position="496"/>
    </location>
</feature>
<evidence type="ECO:0000313" key="8">
    <source>
        <dbReference type="Proteomes" id="UP000799421"/>
    </source>
</evidence>
<feature type="transmembrane region" description="Helical" evidence="5">
    <location>
        <begin position="195"/>
        <end position="213"/>
    </location>
</feature>
<dbReference type="OrthoDB" id="2985014at2759"/>
<feature type="transmembrane region" description="Helical" evidence="5">
    <location>
        <begin position="364"/>
        <end position="382"/>
    </location>
</feature>
<dbReference type="Gene3D" id="1.20.1250.20">
    <property type="entry name" value="MFS general substrate transporter like domains"/>
    <property type="match status" value="2"/>
</dbReference>
<feature type="transmembrane region" description="Helical" evidence="5">
    <location>
        <begin position="388"/>
        <end position="408"/>
    </location>
</feature>
<feature type="transmembrane region" description="Helical" evidence="5">
    <location>
        <begin position="132"/>
        <end position="150"/>
    </location>
</feature>
<dbReference type="InterPro" id="IPR011701">
    <property type="entry name" value="MFS"/>
</dbReference>
<reference evidence="7" key="1">
    <citation type="journal article" date="2020" name="Stud. Mycol.">
        <title>101 Dothideomycetes genomes: a test case for predicting lifestyles and emergence of pathogens.</title>
        <authorList>
            <person name="Haridas S."/>
            <person name="Albert R."/>
            <person name="Binder M."/>
            <person name="Bloem J."/>
            <person name="Labutti K."/>
            <person name="Salamov A."/>
            <person name="Andreopoulos B."/>
            <person name="Baker S."/>
            <person name="Barry K."/>
            <person name="Bills G."/>
            <person name="Bluhm B."/>
            <person name="Cannon C."/>
            <person name="Castanera R."/>
            <person name="Culley D."/>
            <person name="Daum C."/>
            <person name="Ezra D."/>
            <person name="Gonzalez J."/>
            <person name="Henrissat B."/>
            <person name="Kuo A."/>
            <person name="Liang C."/>
            <person name="Lipzen A."/>
            <person name="Lutzoni F."/>
            <person name="Magnuson J."/>
            <person name="Mondo S."/>
            <person name="Nolan M."/>
            <person name="Ohm R."/>
            <person name="Pangilinan J."/>
            <person name="Park H.-J."/>
            <person name="Ramirez L."/>
            <person name="Alfaro M."/>
            <person name="Sun H."/>
            <person name="Tritt A."/>
            <person name="Yoshinaga Y."/>
            <person name="Zwiers L.-H."/>
            <person name="Turgeon B."/>
            <person name="Goodwin S."/>
            <person name="Spatafora J."/>
            <person name="Crous P."/>
            <person name="Grigoriev I."/>
        </authorList>
    </citation>
    <scope>NUCLEOTIDE SEQUENCE</scope>
    <source>
        <strain evidence="7">CBS 480.64</strain>
    </source>
</reference>
<feature type="transmembrane region" description="Helical" evidence="5">
    <location>
        <begin position="233"/>
        <end position="252"/>
    </location>
</feature>
<keyword evidence="3 5" id="KW-1133">Transmembrane helix</keyword>
<gene>
    <name evidence="7" type="ORF">K470DRAFT_281648</name>
</gene>
<dbReference type="InterPro" id="IPR020846">
    <property type="entry name" value="MFS_dom"/>
</dbReference>
<dbReference type="AlphaFoldDB" id="A0A6A7C193"/>
<feature type="transmembrane region" description="Helical" evidence="5">
    <location>
        <begin position="470"/>
        <end position="493"/>
    </location>
</feature>
<feature type="transmembrane region" description="Helical" evidence="5">
    <location>
        <begin position="336"/>
        <end position="357"/>
    </location>
</feature>
<feature type="transmembrane region" description="Helical" evidence="5">
    <location>
        <begin position="258"/>
        <end position="280"/>
    </location>
</feature>
<evidence type="ECO:0000313" key="7">
    <source>
        <dbReference type="EMBL" id="KAF2861163.1"/>
    </source>
</evidence>
<dbReference type="GO" id="GO:0016020">
    <property type="term" value="C:membrane"/>
    <property type="evidence" value="ECO:0007669"/>
    <property type="project" value="UniProtKB-SubCell"/>
</dbReference>
<keyword evidence="2 5" id="KW-0812">Transmembrane</keyword>
<sequence length="506" mass="55115">MSARYIAPSDFQFSNERADGSNARPECFRSTIHEVLFVLTATMAVAMNSLLTGSITVTSSFIGKDLNMTTAEITWLASACSLSSGAFLLFFGRAADLFGRKKMFIGAMFLFSVFAVIAGFTKEGIMLDVINGVMGLWCAAAVPPAVGILGSAYEKPSKRKNYAFACFSAGNPLGYVFGTIFGGLATYLFGWRASYWLMAIIFVVFAAAGVWTIPKDDALKARVNLETLKKFDIPGVVCIIFGIGMFSAALSLGSTEGWSAATVLGLLIAGIVLIVAFVCWDFWYKYPLVPMGIWEDRNFTLCMGILMMGFMAFTPASFFIALYFQDVLHMSALQVAVHLLPMAIMGLLVNIVAGLILHKVSNKLIMLASTVCYCVAFLLLAVNRKSSSYWTFAFPSFCLVVIGADLQFNVANMYVMSAMPPSQQSIAGGIFQTATRLCMTLGLGISTAVFNSVQRKPSMSNYWDMATQPYTATFWFAFSTAAMSCFMVPFLTLKTQGGRKMSIDKN</sequence>
<feature type="transmembrane region" description="Helical" evidence="5">
    <location>
        <begin position="35"/>
        <end position="61"/>
    </location>
</feature>
<evidence type="ECO:0000256" key="2">
    <source>
        <dbReference type="ARBA" id="ARBA00022692"/>
    </source>
</evidence>
<dbReference type="SUPFAM" id="SSF103473">
    <property type="entry name" value="MFS general substrate transporter"/>
    <property type="match status" value="1"/>
</dbReference>
<accession>A0A6A7C193</accession>
<protein>
    <submittedName>
        <fullName evidence="7">Major facilitator superfamily transporter</fullName>
    </submittedName>
</protein>
<evidence type="ECO:0000256" key="1">
    <source>
        <dbReference type="ARBA" id="ARBA00004141"/>
    </source>
</evidence>
<feature type="transmembrane region" description="Helical" evidence="5">
    <location>
        <begin position="301"/>
        <end position="324"/>
    </location>
</feature>